<evidence type="ECO:0000313" key="3">
    <source>
        <dbReference type="Proteomes" id="UP000600946"/>
    </source>
</evidence>
<keyword evidence="3" id="KW-1185">Reference proteome</keyword>
<dbReference type="Proteomes" id="UP000600946">
    <property type="component" value="Unassembled WGS sequence"/>
</dbReference>
<dbReference type="EMBL" id="BMUU01000001">
    <property type="protein sequence ID" value="GGY16120.1"/>
    <property type="molecule type" value="Genomic_DNA"/>
</dbReference>
<evidence type="ECO:0000259" key="1">
    <source>
        <dbReference type="SMART" id="SM00471"/>
    </source>
</evidence>
<dbReference type="SUPFAM" id="SSF109604">
    <property type="entry name" value="HD-domain/PDEase-like"/>
    <property type="match status" value="1"/>
</dbReference>
<dbReference type="GeneID" id="96288527"/>
<dbReference type="PANTHER" id="PTHR46246:SF1">
    <property type="entry name" value="GUANOSINE-3',5'-BIS(DIPHOSPHATE) 3'-PYROPHOSPHOHYDROLASE MESH1"/>
    <property type="match status" value="1"/>
</dbReference>
<accession>A0ABQ2ZKD4</accession>
<reference evidence="3" key="1">
    <citation type="journal article" date="2019" name="Int. J. Syst. Evol. Microbiol.">
        <title>The Global Catalogue of Microorganisms (GCM) 10K type strain sequencing project: providing services to taxonomists for standard genome sequencing and annotation.</title>
        <authorList>
            <consortium name="The Broad Institute Genomics Platform"/>
            <consortium name="The Broad Institute Genome Sequencing Center for Infectious Disease"/>
            <person name="Wu L."/>
            <person name="Ma J."/>
        </authorList>
    </citation>
    <scope>NUCLEOTIDE SEQUENCE [LARGE SCALE GENOMIC DNA]</scope>
    <source>
        <strain evidence="3">JCM 4594</strain>
    </source>
</reference>
<protein>
    <submittedName>
        <fullName evidence="2">Phosphohydrolase</fullName>
    </submittedName>
</protein>
<dbReference type="InterPro" id="IPR003607">
    <property type="entry name" value="HD/PDEase_dom"/>
</dbReference>
<dbReference type="Pfam" id="PF13328">
    <property type="entry name" value="HD_4"/>
    <property type="match status" value="1"/>
</dbReference>
<dbReference type="InterPro" id="IPR052194">
    <property type="entry name" value="MESH1"/>
</dbReference>
<gene>
    <name evidence="2" type="ORF">GCM10010326_05020</name>
</gene>
<dbReference type="PANTHER" id="PTHR46246">
    <property type="entry name" value="GUANOSINE-3',5'-BIS(DIPHOSPHATE) 3'-PYROPHOSPHOHYDROLASE MESH1"/>
    <property type="match status" value="1"/>
</dbReference>
<organism evidence="2 3">
    <name type="scientific">Streptomyces xanthochromogenes</name>
    <dbReference type="NCBI Taxonomy" id="67384"/>
    <lineage>
        <taxon>Bacteria</taxon>
        <taxon>Bacillati</taxon>
        <taxon>Actinomycetota</taxon>
        <taxon>Actinomycetes</taxon>
        <taxon>Kitasatosporales</taxon>
        <taxon>Streptomycetaceae</taxon>
        <taxon>Streptomyces</taxon>
    </lineage>
</organism>
<name>A0ABQ2ZKD4_9ACTN</name>
<dbReference type="SMART" id="SM00471">
    <property type="entry name" value="HDc"/>
    <property type="match status" value="1"/>
</dbReference>
<comment type="caution">
    <text evidence="2">The sequence shown here is derived from an EMBL/GenBank/DDBJ whole genome shotgun (WGS) entry which is preliminary data.</text>
</comment>
<sequence>MQTVTEVEAFARRAHEGQTDKVGVPYIEHVRAVAAGLVPFGDDLVMAGLLHDVIEDTDWTAEQLRATGVPSHVVCVIEAVTNQAGVPYEEKIRRITADRNATLVKIADNAHNSHPDRSAQLPQDKRTRLAAKYRAARDLLWTAADERDIEAIVSIVNPSLLDELEERRARP</sequence>
<dbReference type="Gene3D" id="1.10.3210.10">
    <property type="entry name" value="Hypothetical protein af1432"/>
    <property type="match status" value="1"/>
</dbReference>
<evidence type="ECO:0000313" key="2">
    <source>
        <dbReference type="EMBL" id="GGY16120.1"/>
    </source>
</evidence>
<dbReference type="RefSeq" id="WP_190026016.1">
    <property type="nucleotide sequence ID" value="NZ_BMUU01000001.1"/>
</dbReference>
<proteinExistence type="predicted"/>
<feature type="domain" description="HD/PDEase" evidence="1">
    <location>
        <begin position="22"/>
        <end position="122"/>
    </location>
</feature>